<dbReference type="InterPro" id="IPR006016">
    <property type="entry name" value="UspA"/>
</dbReference>
<dbReference type="AlphaFoldDB" id="A0AAD9P3R3"/>
<protein>
    <recommendedName>
        <fullName evidence="1">UspA domain-containing protein</fullName>
    </recommendedName>
</protein>
<reference evidence="2" key="1">
    <citation type="journal article" date="2023" name="Mol. Biol. Evol.">
        <title>Third-Generation Sequencing Reveals the Adaptive Role of the Epigenome in Three Deep-Sea Polychaetes.</title>
        <authorList>
            <person name="Perez M."/>
            <person name="Aroh O."/>
            <person name="Sun Y."/>
            <person name="Lan Y."/>
            <person name="Juniper S.K."/>
            <person name="Young C.R."/>
            <person name="Angers B."/>
            <person name="Qian P.Y."/>
        </authorList>
    </citation>
    <scope>NUCLEOTIDE SEQUENCE</scope>
    <source>
        <strain evidence="2">R07B-5</strain>
    </source>
</reference>
<dbReference type="InterPro" id="IPR014729">
    <property type="entry name" value="Rossmann-like_a/b/a_fold"/>
</dbReference>
<dbReference type="EMBL" id="JAODUO010000161">
    <property type="protein sequence ID" value="KAK2187585.1"/>
    <property type="molecule type" value="Genomic_DNA"/>
</dbReference>
<keyword evidence="3" id="KW-1185">Reference proteome</keyword>
<dbReference type="PANTHER" id="PTHR46989">
    <property type="entry name" value="USP DOMAIN-CONTAINING PROTEIN"/>
    <property type="match status" value="1"/>
</dbReference>
<dbReference type="CDD" id="cd23659">
    <property type="entry name" value="USP_At3g01520-like"/>
    <property type="match status" value="1"/>
</dbReference>
<sequence>MPQVPSQQALLIDGNMWDDAVITQKAKVKTLEDKFSAKMLENGIPGSIRAMFSNKPGELLVQTAIEEKAIMIVTGSRGLGKMRRTILGSVSDYVLHNAQCPVFICRKGTL</sequence>
<evidence type="ECO:0000313" key="3">
    <source>
        <dbReference type="Proteomes" id="UP001209878"/>
    </source>
</evidence>
<gene>
    <name evidence="2" type="ORF">NP493_161g03014</name>
</gene>
<name>A0AAD9P3R3_RIDPI</name>
<accession>A0AAD9P3R3</accession>
<dbReference type="PANTHER" id="PTHR46989:SF3">
    <property type="entry name" value="USPA DOMAIN-CONTAINING PROTEIN"/>
    <property type="match status" value="1"/>
</dbReference>
<dbReference type="PRINTS" id="PR01438">
    <property type="entry name" value="UNVRSLSTRESS"/>
</dbReference>
<dbReference type="Proteomes" id="UP001209878">
    <property type="component" value="Unassembled WGS sequence"/>
</dbReference>
<evidence type="ECO:0000259" key="1">
    <source>
        <dbReference type="Pfam" id="PF00582"/>
    </source>
</evidence>
<dbReference type="Pfam" id="PF00582">
    <property type="entry name" value="Usp"/>
    <property type="match status" value="1"/>
</dbReference>
<proteinExistence type="predicted"/>
<organism evidence="2 3">
    <name type="scientific">Ridgeia piscesae</name>
    <name type="common">Tubeworm</name>
    <dbReference type="NCBI Taxonomy" id="27915"/>
    <lineage>
        <taxon>Eukaryota</taxon>
        <taxon>Metazoa</taxon>
        <taxon>Spiralia</taxon>
        <taxon>Lophotrochozoa</taxon>
        <taxon>Annelida</taxon>
        <taxon>Polychaeta</taxon>
        <taxon>Sedentaria</taxon>
        <taxon>Canalipalpata</taxon>
        <taxon>Sabellida</taxon>
        <taxon>Siboglinidae</taxon>
        <taxon>Ridgeia</taxon>
    </lineage>
</organism>
<dbReference type="InterPro" id="IPR006015">
    <property type="entry name" value="Universal_stress_UspA"/>
</dbReference>
<dbReference type="SUPFAM" id="SSF52402">
    <property type="entry name" value="Adenine nucleotide alpha hydrolases-like"/>
    <property type="match status" value="1"/>
</dbReference>
<evidence type="ECO:0000313" key="2">
    <source>
        <dbReference type="EMBL" id="KAK2187585.1"/>
    </source>
</evidence>
<feature type="domain" description="UspA" evidence="1">
    <location>
        <begin position="18"/>
        <end position="106"/>
    </location>
</feature>
<dbReference type="Gene3D" id="3.40.50.620">
    <property type="entry name" value="HUPs"/>
    <property type="match status" value="1"/>
</dbReference>
<comment type="caution">
    <text evidence="2">The sequence shown here is derived from an EMBL/GenBank/DDBJ whole genome shotgun (WGS) entry which is preliminary data.</text>
</comment>